<gene>
    <name evidence="3" type="ORF">Aple_061260</name>
</gene>
<protein>
    <recommendedName>
        <fullName evidence="2">PLL-like beta propeller domain-containing protein</fullName>
    </recommendedName>
</protein>
<dbReference type="Proteomes" id="UP000377595">
    <property type="component" value="Unassembled WGS sequence"/>
</dbReference>
<dbReference type="CDD" id="cd22954">
    <property type="entry name" value="PLL_lectin"/>
    <property type="match status" value="1"/>
</dbReference>
<organism evidence="3 4">
    <name type="scientific">Acrocarpospora pleiomorpha</name>
    <dbReference type="NCBI Taxonomy" id="90975"/>
    <lineage>
        <taxon>Bacteria</taxon>
        <taxon>Bacillati</taxon>
        <taxon>Actinomycetota</taxon>
        <taxon>Actinomycetes</taxon>
        <taxon>Streptosporangiales</taxon>
        <taxon>Streptosporangiaceae</taxon>
        <taxon>Acrocarpospora</taxon>
    </lineage>
</organism>
<dbReference type="Pfam" id="PF26607">
    <property type="entry name" value="DUF8189"/>
    <property type="match status" value="1"/>
</dbReference>
<keyword evidence="4" id="KW-1185">Reference proteome</keyword>
<dbReference type="RefSeq" id="WP_344317738.1">
    <property type="nucleotide sequence ID" value="NZ_BAAAHM010000031.1"/>
</dbReference>
<dbReference type="SUPFAM" id="SSF89372">
    <property type="entry name" value="Fucose-specific lectin"/>
    <property type="match status" value="2"/>
</dbReference>
<evidence type="ECO:0000259" key="2">
    <source>
        <dbReference type="Pfam" id="PF26607"/>
    </source>
</evidence>
<name>A0A5M3XPD8_9ACTN</name>
<feature type="domain" description="PLL-like beta propeller" evidence="2">
    <location>
        <begin position="48"/>
        <end position="210"/>
    </location>
</feature>
<evidence type="ECO:0000313" key="4">
    <source>
        <dbReference type="Proteomes" id="UP000377595"/>
    </source>
</evidence>
<comment type="caution">
    <text evidence="3">The sequence shown here is derived from an EMBL/GenBank/DDBJ whole genome shotgun (WGS) entry which is preliminary data.</text>
</comment>
<accession>A0A5M3XPD8</accession>
<evidence type="ECO:0000313" key="3">
    <source>
        <dbReference type="EMBL" id="GES23227.1"/>
    </source>
</evidence>
<reference evidence="3 4" key="1">
    <citation type="submission" date="2019-10" db="EMBL/GenBank/DDBJ databases">
        <title>Whole genome shotgun sequence of Acrocarpospora pleiomorpha NBRC 16267.</title>
        <authorList>
            <person name="Ichikawa N."/>
            <person name="Kimura A."/>
            <person name="Kitahashi Y."/>
            <person name="Komaki H."/>
            <person name="Oguchi A."/>
        </authorList>
    </citation>
    <scope>NUCLEOTIDE SEQUENCE [LARGE SCALE GENOMIC DNA]</scope>
    <source>
        <strain evidence="3 4">NBRC 16267</strain>
    </source>
</reference>
<feature type="chain" id="PRO_5024454003" description="PLL-like beta propeller domain-containing protein" evidence="1">
    <location>
        <begin position="37"/>
        <end position="395"/>
    </location>
</feature>
<proteinExistence type="predicted"/>
<dbReference type="AlphaFoldDB" id="A0A5M3XPD8"/>
<dbReference type="InterPro" id="IPR058502">
    <property type="entry name" value="PLL-like_beta-prop"/>
</dbReference>
<feature type="signal peptide" evidence="1">
    <location>
        <begin position="1"/>
        <end position="36"/>
    </location>
</feature>
<keyword evidence="1" id="KW-0732">Signal</keyword>
<dbReference type="EMBL" id="BLAF01000039">
    <property type="protein sequence ID" value="GES23227.1"/>
    <property type="molecule type" value="Genomic_DNA"/>
</dbReference>
<evidence type="ECO:0000256" key="1">
    <source>
        <dbReference type="SAM" id="SignalP"/>
    </source>
</evidence>
<sequence>MRRKNLGQLMKRFMGLSVVAIMLTAVGISTATPASAAPTPLWGAAFGTNQDGRLEVFAFGGTTSDDLYHNWQRPSGGWSGWQPLGTIPGAVTGGAAVASNKDGRLEVFALTTNGTLHHMWQLAPNGGWSGWAQLGDFDVIGGLSAVTNKDGRIEVFVTGNQRLWSFYQFTPGGSWGLLDLGTPSASTSLGPVSGARNKDGRMEVFAVGAASSPYGGGLSSVYHKWQRIAGGDWSGWEPMGHCRTGIRAITTAANEDGRLEIISIEPNNGEYRADFCHKWQGFSGGWSGWQNLGNSQIDSTAPVAMASNLDGRIEAFTLRNNGTIQHMWQTAPNSGFSGWDTLGGTTGFTRQGLAVGRNGDGRLEVVGFRGDGQPYHIWQKTVGGAWSNWAPLESN</sequence>
<dbReference type="Gene3D" id="2.120.10.70">
    <property type="entry name" value="Fucose-specific lectin"/>
    <property type="match status" value="2"/>
</dbReference>